<reference evidence="3" key="2">
    <citation type="submission" date="2020-08" db="EMBL/GenBank/DDBJ databases">
        <title>Plant Genome Project.</title>
        <authorList>
            <person name="Zhang R.-G."/>
        </authorList>
    </citation>
    <scope>NUCLEOTIDE SEQUENCE</scope>
    <source>
        <strain evidence="3">Huo1</strain>
        <tissue evidence="3">Leaf</tissue>
    </source>
</reference>
<evidence type="ECO:0000259" key="2">
    <source>
        <dbReference type="Pfam" id="PF05205"/>
    </source>
</evidence>
<feature type="compositionally biased region" description="Basic and acidic residues" evidence="1">
    <location>
        <begin position="124"/>
        <end position="144"/>
    </location>
</feature>
<feature type="domain" description="BOD1/SHG1" evidence="2">
    <location>
        <begin position="19"/>
        <end position="110"/>
    </location>
</feature>
<sequence>MVDTASNGSGGRVKPEDVISTLKDDGDFDRLRRKIIRKLKDNEELRSNIISMVKQSASLSRPGAESMKPHQLSDAIHQEIGDKLMNQVSDSLWNIIKSADGMQSEIKETVQSVYDKLSNPGGKDNGESSSRKDSSPVNKLESRDATGAFAASDTLSDEDLNEPIGFALKRSKKNQMNNVDRPSDTLSDEGLNEPIGFALRRNKKKNQMNNVDRPNRHKRKAIKAKVGESWQLDDLEEPDNLDYDAPPGFSSVLKHKHSGDASDEDPDVPPGFG</sequence>
<keyword evidence="4" id="KW-1185">Reference proteome</keyword>
<accession>A0A8X8Z9G8</accession>
<dbReference type="Pfam" id="PF05205">
    <property type="entry name" value="COMPASS-Shg1"/>
    <property type="match status" value="1"/>
</dbReference>
<comment type="caution">
    <text evidence="3">The sequence shown here is derived from an EMBL/GenBank/DDBJ whole genome shotgun (WGS) entry which is preliminary data.</text>
</comment>
<dbReference type="PANTHER" id="PTHR34356:SF3">
    <property type="entry name" value="EXPRESSED PROTEIN"/>
    <property type="match status" value="1"/>
</dbReference>
<feature type="compositionally biased region" description="Acidic residues" evidence="1">
    <location>
        <begin position="231"/>
        <end position="242"/>
    </location>
</feature>
<dbReference type="PANTHER" id="PTHR34356">
    <property type="entry name" value="ANTIGENIC HEAT-STABLE PROTEIN"/>
    <property type="match status" value="1"/>
</dbReference>
<reference evidence="3" key="1">
    <citation type="submission" date="2018-01" db="EMBL/GenBank/DDBJ databases">
        <authorList>
            <person name="Mao J.F."/>
        </authorList>
    </citation>
    <scope>NUCLEOTIDE SEQUENCE</scope>
    <source>
        <strain evidence="3">Huo1</strain>
        <tissue evidence="3">Leaf</tissue>
    </source>
</reference>
<name>A0A8X8Z9G8_SALSN</name>
<feature type="region of interest" description="Disordered" evidence="1">
    <location>
        <begin position="115"/>
        <end position="144"/>
    </location>
</feature>
<dbReference type="Proteomes" id="UP000298416">
    <property type="component" value="Unassembled WGS sequence"/>
</dbReference>
<protein>
    <recommendedName>
        <fullName evidence="2">BOD1/SHG1 domain-containing protein</fullName>
    </recommendedName>
</protein>
<dbReference type="InterPro" id="IPR055264">
    <property type="entry name" value="BOD1/SHG1_dom"/>
</dbReference>
<dbReference type="OrthoDB" id="784699at2759"/>
<evidence type="ECO:0000313" key="3">
    <source>
        <dbReference type="EMBL" id="KAG6396987.1"/>
    </source>
</evidence>
<dbReference type="AlphaFoldDB" id="A0A8X8Z9G8"/>
<organism evidence="3">
    <name type="scientific">Salvia splendens</name>
    <name type="common">Scarlet sage</name>
    <dbReference type="NCBI Taxonomy" id="180675"/>
    <lineage>
        <taxon>Eukaryota</taxon>
        <taxon>Viridiplantae</taxon>
        <taxon>Streptophyta</taxon>
        <taxon>Embryophyta</taxon>
        <taxon>Tracheophyta</taxon>
        <taxon>Spermatophyta</taxon>
        <taxon>Magnoliopsida</taxon>
        <taxon>eudicotyledons</taxon>
        <taxon>Gunneridae</taxon>
        <taxon>Pentapetalae</taxon>
        <taxon>asterids</taxon>
        <taxon>lamiids</taxon>
        <taxon>Lamiales</taxon>
        <taxon>Lamiaceae</taxon>
        <taxon>Nepetoideae</taxon>
        <taxon>Mentheae</taxon>
        <taxon>Salviinae</taxon>
        <taxon>Salvia</taxon>
        <taxon>Salvia subgen. Calosphace</taxon>
        <taxon>core Calosphace</taxon>
    </lineage>
</organism>
<feature type="region of interest" description="Disordered" evidence="1">
    <location>
        <begin position="168"/>
        <end position="273"/>
    </location>
</feature>
<gene>
    <name evidence="3" type="ORF">SASPL_143148</name>
</gene>
<dbReference type="EMBL" id="PNBA02000016">
    <property type="protein sequence ID" value="KAG6396987.1"/>
    <property type="molecule type" value="Genomic_DNA"/>
</dbReference>
<evidence type="ECO:0000256" key="1">
    <source>
        <dbReference type="SAM" id="MobiDB-lite"/>
    </source>
</evidence>
<evidence type="ECO:0000313" key="4">
    <source>
        <dbReference type="Proteomes" id="UP000298416"/>
    </source>
</evidence>
<proteinExistence type="predicted"/>